<sequence length="171" mass="19890">MNTHSKENPLPENVEIVLLDSIHMSPASKLYFGHVQYDEINDERIFVKVALAHLTQFADRQVFTLFRNEGQLICQEGWIYHKCTSMMEIMKSIHKVVDGNGVLVMNEEEQIEFFNKCIEEVIPIDCPDCTASCEGIAGTVAQYFYLFPHEIPKRRDEVLFENFLCDMEYED</sequence>
<accession>A0AAV4R0D3</accession>
<gene>
    <name evidence="1" type="ORF">CEXT_767471</name>
</gene>
<proteinExistence type="predicted"/>
<evidence type="ECO:0000313" key="1">
    <source>
        <dbReference type="EMBL" id="GIY15195.1"/>
    </source>
</evidence>
<reference evidence="1 2" key="1">
    <citation type="submission" date="2021-06" db="EMBL/GenBank/DDBJ databases">
        <title>Caerostris extrusa draft genome.</title>
        <authorList>
            <person name="Kono N."/>
            <person name="Arakawa K."/>
        </authorList>
    </citation>
    <scope>NUCLEOTIDE SEQUENCE [LARGE SCALE GENOMIC DNA]</scope>
</reference>
<keyword evidence="2" id="KW-1185">Reference proteome</keyword>
<evidence type="ECO:0000313" key="2">
    <source>
        <dbReference type="Proteomes" id="UP001054945"/>
    </source>
</evidence>
<protein>
    <submittedName>
        <fullName evidence="1">Uncharacterized protein</fullName>
    </submittedName>
</protein>
<dbReference type="AlphaFoldDB" id="A0AAV4R0D3"/>
<name>A0AAV4R0D3_CAEEX</name>
<dbReference type="EMBL" id="BPLR01007212">
    <property type="protein sequence ID" value="GIY15195.1"/>
    <property type="molecule type" value="Genomic_DNA"/>
</dbReference>
<dbReference type="Proteomes" id="UP001054945">
    <property type="component" value="Unassembled WGS sequence"/>
</dbReference>
<comment type="caution">
    <text evidence="1">The sequence shown here is derived from an EMBL/GenBank/DDBJ whole genome shotgun (WGS) entry which is preliminary data.</text>
</comment>
<organism evidence="1 2">
    <name type="scientific">Caerostris extrusa</name>
    <name type="common">Bark spider</name>
    <name type="synonym">Caerostris bankana</name>
    <dbReference type="NCBI Taxonomy" id="172846"/>
    <lineage>
        <taxon>Eukaryota</taxon>
        <taxon>Metazoa</taxon>
        <taxon>Ecdysozoa</taxon>
        <taxon>Arthropoda</taxon>
        <taxon>Chelicerata</taxon>
        <taxon>Arachnida</taxon>
        <taxon>Araneae</taxon>
        <taxon>Araneomorphae</taxon>
        <taxon>Entelegynae</taxon>
        <taxon>Araneoidea</taxon>
        <taxon>Araneidae</taxon>
        <taxon>Caerostris</taxon>
    </lineage>
</organism>